<organism evidence="3 4">
    <name type="scientific">Hufsiella ginkgonis</name>
    <dbReference type="NCBI Taxonomy" id="2695274"/>
    <lineage>
        <taxon>Bacteria</taxon>
        <taxon>Pseudomonadati</taxon>
        <taxon>Bacteroidota</taxon>
        <taxon>Sphingobacteriia</taxon>
        <taxon>Sphingobacteriales</taxon>
        <taxon>Sphingobacteriaceae</taxon>
        <taxon>Hufsiella</taxon>
    </lineage>
</organism>
<proteinExistence type="predicted"/>
<dbReference type="Pfam" id="PF19081">
    <property type="entry name" value="Ig_7"/>
    <property type="match status" value="8"/>
</dbReference>
<evidence type="ECO:0000259" key="2">
    <source>
        <dbReference type="SMART" id="SM00089"/>
    </source>
</evidence>
<evidence type="ECO:0000313" key="4">
    <source>
        <dbReference type="Proteomes" id="UP000451233"/>
    </source>
</evidence>
<dbReference type="Pfam" id="PF19408">
    <property type="entry name" value="PKD_6"/>
    <property type="match status" value="1"/>
</dbReference>
<dbReference type="Pfam" id="PF13585">
    <property type="entry name" value="CHU_C"/>
    <property type="match status" value="1"/>
</dbReference>
<protein>
    <submittedName>
        <fullName evidence="3">T9SS type B sorting domain-containing protein</fullName>
    </submittedName>
</protein>
<gene>
    <name evidence="3" type="ORF">GS398_18315</name>
</gene>
<feature type="chain" id="PRO_5029711614" evidence="1">
    <location>
        <begin position="23"/>
        <end position="1600"/>
    </location>
</feature>
<dbReference type="Pfam" id="PF19406">
    <property type="entry name" value="PKD_5"/>
    <property type="match status" value="3"/>
</dbReference>
<accession>A0A7K1Y2M2</accession>
<dbReference type="SMART" id="SM00089">
    <property type="entry name" value="PKD"/>
    <property type="match status" value="2"/>
</dbReference>
<sequence length="1600" mass="166381">MRRFWRRLICGPLVLTAINSFGQCQIPAPATRGASICQGNSATIAVTSTGDAFAWYDSPAGGNVLARTKNYNTAPLTETTTFYVEAVSDSCTSQRVPVTVTVNTPPALPDVNDVTICSGSSVSLSAKGPGGTYEWFTTPTGGSPFIRSPDFTTPALTATTIYYVQTTLGSCTSARKTVTVTVNPVPPLPQAAGVTICEGAAATLTATASSGTIHWLNALGDLAGTGESITTSLLTKSTTYYVQTLLNGCASELVPVTVTVNATPSPPTVAGAIICTGTSATLRAVAPGGTCQWFTTLSGGTPIATGQAFSTGVLTETTTYYVQTAVNGCISSREPVTVTVTGTVPLPQAAPVSVCTGSAATFTAAGSTGNYLWYNSASGGTPLGRGASFTTPPLSAAITYYVSAVTGDCQSDRVPVTVSLLSPPAAPQASNISVCANTAATLTATGSGGTIEWFETAAGGSPIATGAVFNVPPLESNKTYYAQVSGISCSSPRTPATVTIKTAPGGPLFLYSPRYYFTGGANPVPVINIPGGTFSTTSPGLVIDPATGRINIGASATGDHAVTYTVTYDGCTFTREQMIAINLPPGKLTYASPLCQYGGKAEAALEDGIRGAISAAPAGLVIDPFSGEIDLNRSAPGTYTITNNIPHAFTVTTVTILPRVAVNAGVDVTVIPGAAVTLHGTVSVTGTPVQWSGGQGAFSGISSLNPVYTPSATEKIAILYLTTTSARGVCGPLTDTVIINISLPPAVPDVITCYGNRAALHADSQRGTIRWFTAPTGGTAFYTGTDFVTPELTADQDYFVESVLFGVTSPRTKVTVKVQSQAATPSVSPVSVCYGQTATLRATGAGTYKWYDAAAGGNLISTSDVYVTPKLSTTITYYVEGATDGCQSPRVPVAVTVFPRSVITSGETAVTCSGQPLNYKLTANVADAGFMWSRAAVTGISNEAVTDQTGALIDEALINTTNQNVRVVYRVTPVVNGCPGLPSEVFVTVGPMPALTSDVAATLCNDVAPNYAIRLNVGEVDFSWSRAAVPGIANPSLNDQKARVIREQLLNISNAPVAVKYLVRVNTAACGSTLLPYIVTVNPSHQILSALTGTICSGEPQSYFAKSNVDSAIFTWSRERVAGISNPAVNNQRSAHLTEALVNTTDEPVIVDYRFTATAYGCVVREFHYRVTVKPQPRIPVIVSNSPVCHGNQAVFTVPEVADAAYSWTGPGGFTATSRQITINNTTSANAGKYTLTVTVNGCSNTASTVLAVTEPPVSNAGADQQVCASVKEVQLTGTVKDGSGEGLWTTGGSGTFWPSATTLNAVYRPSQADTAARSVVLTLTSINNLGCQSSPSSITITFQPAPVVRAGGDQEVCSQNTSVPLTGVIANSPGGVWTSTGSGRFQPSNTALNAAYIPSQADIRKGSVILRLTSTVNGFCSASYDEAKIRFMPPPALDAGENRLLALHKTLTLQPKVSDEKVTYLWSPNVNLSSNTVKNPVVTGVADQLYTLTVTDVRGCTSTDTVFVRVLDPLTLHNTFTPNGDGINDTWNIPELAKYPVTKISIFNRSGEIVYASANATLKWDGQYNGQPLPVGVYYYVIDTRFESKVFSGYITLIR</sequence>
<dbReference type="Gene3D" id="2.60.40.10">
    <property type="entry name" value="Immunoglobulins"/>
    <property type="match status" value="1"/>
</dbReference>
<comment type="caution">
    <text evidence="3">The sequence shown here is derived from an EMBL/GenBank/DDBJ whole genome shotgun (WGS) entry which is preliminary data.</text>
</comment>
<feature type="domain" description="PKD/Chitinase" evidence="2">
    <location>
        <begin position="1439"/>
        <end position="1514"/>
    </location>
</feature>
<dbReference type="InterPro" id="IPR045829">
    <property type="entry name" value="PKD_6"/>
</dbReference>
<evidence type="ECO:0000313" key="3">
    <source>
        <dbReference type="EMBL" id="MXV17259.1"/>
    </source>
</evidence>
<dbReference type="InterPro" id="IPR013783">
    <property type="entry name" value="Ig-like_fold"/>
</dbReference>
<dbReference type="InterPro" id="IPR026341">
    <property type="entry name" value="T9SS_type_B"/>
</dbReference>
<feature type="domain" description="PKD/Chitinase" evidence="2">
    <location>
        <begin position="1170"/>
        <end position="1256"/>
    </location>
</feature>
<dbReference type="EMBL" id="WVHS01000004">
    <property type="protein sequence ID" value="MXV17259.1"/>
    <property type="molecule type" value="Genomic_DNA"/>
</dbReference>
<dbReference type="InterPro" id="IPR022409">
    <property type="entry name" value="PKD/Chitinase_dom"/>
</dbReference>
<dbReference type="NCBIfam" id="TIGR04131">
    <property type="entry name" value="Bac_Flav_CTERM"/>
    <property type="match status" value="1"/>
</dbReference>
<dbReference type="RefSeq" id="WP_160908252.1">
    <property type="nucleotide sequence ID" value="NZ_WVHS01000004.1"/>
</dbReference>
<feature type="signal peptide" evidence="1">
    <location>
        <begin position="1"/>
        <end position="22"/>
    </location>
</feature>
<dbReference type="InterPro" id="IPR036179">
    <property type="entry name" value="Ig-like_dom_sf"/>
</dbReference>
<keyword evidence="4" id="KW-1185">Reference proteome</keyword>
<dbReference type="SUPFAM" id="SSF48726">
    <property type="entry name" value="Immunoglobulin"/>
    <property type="match status" value="1"/>
</dbReference>
<dbReference type="InterPro" id="IPR044023">
    <property type="entry name" value="Ig_7"/>
</dbReference>
<dbReference type="Proteomes" id="UP000451233">
    <property type="component" value="Unassembled WGS sequence"/>
</dbReference>
<name>A0A7K1Y2M2_9SPHI</name>
<keyword evidence="1" id="KW-0732">Signal</keyword>
<evidence type="ECO:0000256" key="1">
    <source>
        <dbReference type="SAM" id="SignalP"/>
    </source>
</evidence>
<reference evidence="3 4" key="1">
    <citation type="submission" date="2019-11" db="EMBL/GenBank/DDBJ databases">
        <title>Pedobacter sp. HMF7056 Genome sequencing and assembly.</title>
        <authorList>
            <person name="Kang H."/>
            <person name="Kim H."/>
            <person name="Joh K."/>
        </authorList>
    </citation>
    <scope>NUCLEOTIDE SEQUENCE [LARGE SCALE GENOMIC DNA]</scope>
    <source>
        <strain evidence="3 4">HMF7056</strain>
    </source>
</reference>
<dbReference type="InterPro" id="IPR045828">
    <property type="entry name" value="PKD_Bacteroidetes"/>
</dbReference>